<dbReference type="Proteomes" id="UP000076532">
    <property type="component" value="Unassembled WGS sequence"/>
</dbReference>
<dbReference type="InterPro" id="IPR017853">
    <property type="entry name" value="GH"/>
</dbReference>
<name>A0A166CZT8_9AGAM</name>
<dbReference type="InterPro" id="IPR018087">
    <property type="entry name" value="Glyco_hydro_5_CS"/>
</dbReference>
<dbReference type="EMBL" id="KV417621">
    <property type="protein sequence ID" value="KZP14172.1"/>
    <property type="molecule type" value="Genomic_DNA"/>
</dbReference>
<feature type="non-terminal residue" evidence="7">
    <location>
        <position position="513"/>
    </location>
</feature>
<proteinExistence type="inferred from homology"/>
<dbReference type="OrthoDB" id="1887033at2759"/>
<sequence>MHKLSKFIHSHSQQPLANNEIPTQNTNVATEKLDIYRHRKQRGVNLGSWFVLERWISESPFREAKAPAQSDFDVARGSNAKQILEQHWDTWIVDADWNWIVDRGINTVRIPIGYYHLCGINPTVLKSTEFDGLHHVFEGAWQRIANAVNTAAQHGVGVLIDLHAAPGGQNADSHSGLSSHKVNFFTPANMAHTERVLSILLSAVAGFENVVGIELLNEPHPGDQGQKLKDWYTGAIEKLRRIDTSIPLYISDCWQTDDYAGYISALPPCDANPITAIDHHLYRCFTAYDTHTSITEHTKALSDTNAQTPQLFERVARKLEPYGSAIVVGEWSGAVNPGSLQGFSPQEELAERRAYIDAQLSLYEKYCAGWYFWTYKKEQEGDKGWSLRDAVGAGVFPNNVARLARTSCLRDSDRKQAMMEQAKRKALGEHTGYWSQYPGNYEHWRFAGGFVCGWDEAYRFYASSFPTVVELGFKGAWKKRSTLEHCAKNGGGSSIWEFEHGFDQGLISANADF</sequence>
<dbReference type="GO" id="GO:0005576">
    <property type="term" value="C:extracellular region"/>
    <property type="evidence" value="ECO:0007669"/>
    <property type="project" value="TreeGrafter"/>
</dbReference>
<evidence type="ECO:0000256" key="5">
    <source>
        <dbReference type="SAM" id="MobiDB-lite"/>
    </source>
</evidence>
<feature type="compositionally biased region" description="Polar residues" evidence="5">
    <location>
        <begin position="10"/>
        <end position="24"/>
    </location>
</feature>
<comment type="similarity">
    <text evidence="1 4">Belongs to the glycosyl hydrolase 5 (cellulase A) family.</text>
</comment>
<dbReference type="InterPro" id="IPR050386">
    <property type="entry name" value="Glycosyl_hydrolase_5"/>
</dbReference>
<evidence type="ECO:0000313" key="8">
    <source>
        <dbReference type="Proteomes" id="UP000076532"/>
    </source>
</evidence>
<feature type="domain" description="Glycoside hydrolase family 5" evidence="6">
    <location>
        <begin position="99"/>
        <end position="377"/>
    </location>
</feature>
<dbReference type="GO" id="GO:0009986">
    <property type="term" value="C:cell surface"/>
    <property type="evidence" value="ECO:0007669"/>
    <property type="project" value="TreeGrafter"/>
</dbReference>
<evidence type="ECO:0000256" key="3">
    <source>
        <dbReference type="ARBA" id="ARBA00023295"/>
    </source>
</evidence>
<evidence type="ECO:0000256" key="2">
    <source>
        <dbReference type="ARBA" id="ARBA00022801"/>
    </source>
</evidence>
<accession>A0A166CZT8</accession>
<gene>
    <name evidence="7" type="ORF">FIBSPDRAFT_796935</name>
</gene>
<keyword evidence="8" id="KW-1185">Reference proteome</keyword>
<dbReference type="GO" id="GO:0005737">
    <property type="term" value="C:cytoplasm"/>
    <property type="evidence" value="ECO:0007669"/>
    <property type="project" value="UniProtKB-ARBA"/>
</dbReference>
<dbReference type="PROSITE" id="PS00659">
    <property type="entry name" value="GLYCOSYL_HYDROL_F5"/>
    <property type="match status" value="1"/>
</dbReference>
<dbReference type="FunFam" id="3.20.20.80:FF:000100">
    <property type="entry name" value="Glycoside hydrolase superfamily"/>
    <property type="match status" value="1"/>
</dbReference>
<dbReference type="SUPFAM" id="SSF51445">
    <property type="entry name" value="(Trans)glycosidases"/>
    <property type="match status" value="1"/>
</dbReference>
<protein>
    <submittedName>
        <fullName evidence="7">Glycoside hydrolase family 5 protein</fullName>
    </submittedName>
</protein>
<dbReference type="GO" id="GO:0009251">
    <property type="term" value="P:glucan catabolic process"/>
    <property type="evidence" value="ECO:0007669"/>
    <property type="project" value="TreeGrafter"/>
</dbReference>
<dbReference type="InterPro" id="IPR001547">
    <property type="entry name" value="Glyco_hydro_5"/>
</dbReference>
<evidence type="ECO:0000313" key="7">
    <source>
        <dbReference type="EMBL" id="KZP14172.1"/>
    </source>
</evidence>
<organism evidence="7 8">
    <name type="scientific">Athelia psychrophila</name>
    <dbReference type="NCBI Taxonomy" id="1759441"/>
    <lineage>
        <taxon>Eukaryota</taxon>
        <taxon>Fungi</taxon>
        <taxon>Dikarya</taxon>
        <taxon>Basidiomycota</taxon>
        <taxon>Agaricomycotina</taxon>
        <taxon>Agaricomycetes</taxon>
        <taxon>Agaricomycetidae</taxon>
        <taxon>Atheliales</taxon>
        <taxon>Atheliaceae</taxon>
        <taxon>Athelia</taxon>
    </lineage>
</organism>
<evidence type="ECO:0000256" key="4">
    <source>
        <dbReference type="RuleBase" id="RU361153"/>
    </source>
</evidence>
<feature type="region of interest" description="Disordered" evidence="5">
    <location>
        <begin position="1"/>
        <end position="24"/>
    </location>
</feature>
<dbReference type="Gene3D" id="3.20.20.80">
    <property type="entry name" value="Glycosidases"/>
    <property type="match status" value="1"/>
</dbReference>
<reference evidence="7 8" key="1">
    <citation type="journal article" date="2016" name="Mol. Biol. Evol.">
        <title>Comparative Genomics of Early-Diverging Mushroom-Forming Fungi Provides Insights into the Origins of Lignocellulose Decay Capabilities.</title>
        <authorList>
            <person name="Nagy L.G."/>
            <person name="Riley R."/>
            <person name="Tritt A."/>
            <person name="Adam C."/>
            <person name="Daum C."/>
            <person name="Floudas D."/>
            <person name="Sun H."/>
            <person name="Yadav J.S."/>
            <person name="Pangilinan J."/>
            <person name="Larsson K.H."/>
            <person name="Matsuura K."/>
            <person name="Barry K."/>
            <person name="Labutti K."/>
            <person name="Kuo R."/>
            <person name="Ohm R.A."/>
            <person name="Bhattacharya S.S."/>
            <person name="Shirouzu T."/>
            <person name="Yoshinaga Y."/>
            <person name="Martin F.M."/>
            <person name="Grigoriev I.V."/>
            <person name="Hibbett D.S."/>
        </authorList>
    </citation>
    <scope>NUCLEOTIDE SEQUENCE [LARGE SCALE GENOMIC DNA]</scope>
    <source>
        <strain evidence="7 8">CBS 109695</strain>
    </source>
</reference>
<dbReference type="Pfam" id="PF00150">
    <property type="entry name" value="Cellulase"/>
    <property type="match status" value="1"/>
</dbReference>
<dbReference type="STRING" id="436010.A0A166CZT8"/>
<dbReference type="PANTHER" id="PTHR31297">
    <property type="entry name" value="GLUCAN ENDO-1,6-BETA-GLUCOSIDASE B"/>
    <property type="match status" value="1"/>
</dbReference>
<evidence type="ECO:0000256" key="1">
    <source>
        <dbReference type="ARBA" id="ARBA00005641"/>
    </source>
</evidence>
<keyword evidence="3 4" id="KW-0326">Glycosidase</keyword>
<dbReference type="AlphaFoldDB" id="A0A166CZT8"/>
<dbReference type="PANTHER" id="PTHR31297:SF43">
    <property type="entry name" value="GLUCAN 1,3-BETA-GLUCOSIDASE 3"/>
    <property type="match status" value="1"/>
</dbReference>
<evidence type="ECO:0000259" key="6">
    <source>
        <dbReference type="Pfam" id="PF00150"/>
    </source>
</evidence>
<keyword evidence="2 4" id="KW-0378">Hydrolase</keyword>
<dbReference type="GO" id="GO:0046557">
    <property type="term" value="F:glucan endo-1,6-beta-glucosidase activity"/>
    <property type="evidence" value="ECO:0007669"/>
    <property type="project" value="TreeGrafter"/>
</dbReference>